<feature type="domain" description="Periplasmic binding protein" evidence="4">
    <location>
        <begin position="57"/>
        <end position="314"/>
    </location>
</feature>
<dbReference type="SUPFAM" id="SSF53822">
    <property type="entry name" value="Periplasmic binding protein-like I"/>
    <property type="match status" value="1"/>
</dbReference>
<comment type="subcellular location">
    <subcellularLocation>
        <location evidence="1">Cell envelope</location>
    </subcellularLocation>
</comment>
<keyword evidence="6" id="KW-1185">Reference proteome</keyword>
<dbReference type="AlphaFoldDB" id="A0A6P1TQW6"/>
<evidence type="ECO:0000256" key="1">
    <source>
        <dbReference type="ARBA" id="ARBA00004196"/>
    </source>
</evidence>
<evidence type="ECO:0000313" key="6">
    <source>
        <dbReference type="Proteomes" id="UP000464314"/>
    </source>
</evidence>
<evidence type="ECO:0000256" key="2">
    <source>
        <dbReference type="ARBA" id="ARBA00007639"/>
    </source>
</evidence>
<gene>
    <name evidence="5" type="ORF">Ana3638_19020</name>
</gene>
<dbReference type="EMBL" id="CP048000">
    <property type="protein sequence ID" value="QHQ62612.1"/>
    <property type="molecule type" value="Genomic_DNA"/>
</dbReference>
<accession>A0A6P1TQW6</accession>
<evidence type="ECO:0000256" key="3">
    <source>
        <dbReference type="ARBA" id="ARBA00022729"/>
    </source>
</evidence>
<evidence type="ECO:0000313" key="5">
    <source>
        <dbReference type="EMBL" id="QHQ62612.1"/>
    </source>
</evidence>
<name>A0A6P1TQW6_9FIRM</name>
<reference evidence="5 6" key="1">
    <citation type="submission" date="2020-01" db="EMBL/GenBank/DDBJ databases">
        <title>Genome analysis of Anaerocolumna sp. CBA3638.</title>
        <authorList>
            <person name="Kim J."/>
            <person name="Roh S.W."/>
        </authorList>
    </citation>
    <scope>NUCLEOTIDE SEQUENCE [LARGE SCALE GENOMIC DNA]</scope>
    <source>
        <strain evidence="5 6">CBA3638</strain>
    </source>
</reference>
<dbReference type="InterPro" id="IPR028082">
    <property type="entry name" value="Peripla_BP_I"/>
</dbReference>
<comment type="similarity">
    <text evidence="2">Belongs to the bacterial solute-binding protein 2 family.</text>
</comment>
<dbReference type="Gene3D" id="3.40.50.2300">
    <property type="match status" value="2"/>
</dbReference>
<protein>
    <submittedName>
        <fullName evidence="5">Substrate-binding domain-containing protein</fullName>
    </submittedName>
</protein>
<evidence type="ECO:0000259" key="4">
    <source>
        <dbReference type="Pfam" id="PF13407"/>
    </source>
</evidence>
<dbReference type="GO" id="GO:0030246">
    <property type="term" value="F:carbohydrate binding"/>
    <property type="evidence" value="ECO:0007669"/>
    <property type="project" value="UniProtKB-ARBA"/>
</dbReference>
<dbReference type="Pfam" id="PF13407">
    <property type="entry name" value="Peripla_BP_4"/>
    <property type="match status" value="1"/>
</dbReference>
<dbReference type="PANTHER" id="PTHR46847">
    <property type="entry name" value="D-ALLOSE-BINDING PERIPLASMIC PROTEIN-RELATED"/>
    <property type="match status" value="1"/>
</dbReference>
<organism evidence="5 6">
    <name type="scientific">Anaerocolumna sedimenticola</name>
    <dbReference type="NCBI Taxonomy" id="2696063"/>
    <lineage>
        <taxon>Bacteria</taxon>
        <taxon>Bacillati</taxon>
        <taxon>Bacillota</taxon>
        <taxon>Clostridia</taxon>
        <taxon>Lachnospirales</taxon>
        <taxon>Lachnospiraceae</taxon>
        <taxon>Anaerocolumna</taxon>
    </lineage>
</organism>
<dbReference type="KEGG" id="anr:Ana3638_19020"/>
<dbReference type="Proteomes" id="UP000464314">
    <property type="component" value="Chromosome"/>
</dbReference>
<keyword evidence="3" id="KW-0732">Signal</keyword>
<sequence length="348" mass="37675">MKILQKENAVLLLLILLTIICFAEYRRKNSAEKLPVNGSEISVTPTQLPTEKEGFTIGWCVYNGSLEFFAAMQDGVFAKAKELGMNVISHDEKGRTAEMITGALHLISLGIDALVIAPVTPEAMVVISDSARNAGIPIIVIDTGYDGADIDAFIVSDSLGGGVLAGEYALRLIRDHSITSTNAAIITVQEKYTYARRRGEGFKNVMTDRGYTIVAELPGNSNQVDGYLAMKNILEAYGNDLAVVFCENDRMALGAARAINESGKTGQIMLLGFDGEPAAITAIKAGLMQGTIAQQPFEMGALGAELANTLLTGRTIIYDDRVTKELYMEVYLIDQFGEPVNRLITKHK</sequence>
<proteinExistence type="inferred from homology"/>
<dbReference type="GO" id="GO:0030313">
    <property type="term" value="C:cell envelope"/>
    <property type="evidence" value="ECO:0007669"/>
    <property type="project" value="UniProtKB-SubCell"/>
</dbReference>
<dbReference type="InterPro" id="IPR025997">
    <property type="entry name" value="SBP_2_dom"/>
</dbReference>
<dbReference type="RefSeq" id="WP_161839435.1">
    <property type="nucleotide sequence ID" value="NZ_CP048000.1"/>
</dbReference>
<dbReference type="PANTHER" id="PTHR46847:SF1">
    <property type="entry name" value="D-ALLOSE-BINDING PERIPLASMIC PROTEIN-RELATED"/>
    <property type="match status" value="1"/>
</dbReference>